<protein>
    <submittedName>
        <fullName evidence="1">Uncharacterized protein</fullName>
    </submittedName>
</protein>
<organism evidence="1 2">
    <name type="scientific">Paenibacillus plantiphilus</name>
    <dbReference type="NCBI Taxonomy" id="2905650"/>
    <lineage>
        <taxon>Bacteria</taxon>
        <taxon>Bacillati</taxon>
        <taxon>Bacillota</taxon>
        <taxon>Bacilli</taxon>
        <taxon>Bacillales</taxon>
        <taxon>Paenibacillaceae</taxon>
        <taxon>Paenibacillus</taxon>
    </lineage>
</organism>
<accession>A0ABM9C251</accession>
<gene>
    <name evidence="1" type="ORF">PAECIP111893_01505</name>
</gene>
<evidence type="ECO:0000313" key="1">
    <source>
        <dbReference type="EMBL" id="CAH1200617.1"/>
    </source>
</evidence>
<dbReference type="Proteomes" id="UP000838686">
    <property type="component" value="Unassembled WGS sequence"/>
</dbReference>
<sequence>MENSSIEKTLTGLKQRLSENATLTIQGPQGYVTECCHRHALES</sequence>
<keyword evidence="2" id="KW-1185">Reference proteome</keyword>
<dbReference type="EMBL" id="CAKMMF010000006">
    <property type="protein sequence ID" value="CAH1200617.1"/>
    <property type="molecule type" value="Genomic_DNA"/>
</dbReference>
<evidence type="ECO:0000313" key="2">
    <source>
        <dbReference type="Proteomes" id="UP000838686"/>
    </source>
</evidence>
<proteinExistence type="predicted"/>
<name>A0ABM9C251_9BACL</name>
<comment type="caution">
    <text evidence="1">The sequence shown here is derived from an EMBL/GenBank/DDBJ whole genome shotgun (WGS) entry which is preliminary data.</text>
</comment>
<reference evidence="1" key="1">
    <citation type="submission" date="2022-01" db="EMBL/GenBank/DDBJ databases">
        <authorList>
            <person name="Criscuolo A."/>
        </authorList>
    </citation>
    <scope>NUCLEOTIDE SEQUENCE</scope>
    <source>
        <strain evidence="1">CIP111893</strain>
    </source>
</reference>